<dbReference type="InterPro" id="IPR025447">
    <property type="entry name" value="DUF4192"/>
</dbReference>
<dbReference type="RefSeq" id="WP_345418659.1">
    <property type="nucleotide sequence ID" value="NZ_BAABHO010000032.1"/>
</dbReference>
<reference evidence="2" key="1">
    <citation type="journal article" date="2019" name="Int. J. Syst. Evol. Microbiol.">
        <title>The Global Catalogue of Microorganisms (GCM) 10K type strain sequencing project: providing services to taxonomists for standard genome sequencing and annotation.</title>
        <authorList>
            <consortium name="The Broad Institute Genomics Platform"/>
            <consortium name="The Broad Institute Genome Sequencing Center for Infectious Disease"/>
            <person name="Wu L."/>
            <person name="Ma J."/>
        </authorList>
    </citation>
    <scope>NUCLEOTIDE SEQUENCE [LARGE SCALE GENOMIC DNA]</scope>
    <source>
        <strain evidence="2">JCM 17979</strain>
    </source>
</reference>
<protein>
    <submittedName>
        <fullName evidence="1">DUF4192 domain-containing protein</fullName>
    </submittedName>
</protein>
<keyword evidence="2" id="KW-1185">Reference proteome</keyword>
<comment type="caution">
    <text evidence="1">The sequence shown here is derived from an EMBL/GenBank/DDBJ whole genome shotgun (WGS) entry which is preliminary data.</text>
</comment>
<sequence length="370" mass="37796">MTTEQRPHPPDPAADELRLSVGDPGELLAAVPHLLGFRPEDSLVLVAVHGSGDGAQRSSTRSGGPHRRLGTVARADLPAPDDVEELVAGCAARMVPGGPSEVIAVVVTDDGPDGGPPRADVADAVSVAFRARGVPPLARLWAPRLETGAPWRCYPPCDCGGRVGRVDDGAVAAASAVSGRVTYGSRNELEATLDPLPTSPRLAGLITAEREAAVLDRELGGPSAARRDLAAVVGARAEVADRRVLGDAELARQAVALGVPAVRDLVMGWAVDPEPADVAAAEQLWTLLARSLPAPSVAEPAVLLACALIAGGGSALVGVALERARRADPGHRLARLVGALVSSGADATALRRLMAESSADAAARLRGRAA</sequence>
<dbReference type="Pfam" id="PF13830">
    <property type="entry name" value="DUF4192"/>
    <property type="match status" value="1"/>
</dbReference>
<evidence type="ECO:0000313" key="2">
    <source>
        <dbReference type="Proteomes" id="UP001500928"/>
    </source>
</evidence>
<dbReference type="Proteomes" id="UP001500928">
    <property type="component" value="Unassembled WGS sequence"/>
</dbReference>
<accession>A0ABP9BRJ7</accession>
<name>A0ABP9BRJ7_9PSEU</name>
<dbReference type="EMBL" id="BAABHO010000032">
    <property type="protein sequence ID" value="GAA4798171.1"/>
    <property type="molecule type" value="Genomic_DNA"/>
</dbReference>
<proteinExistence type="predicted"/>
<gene>
    <name evidence="1" type="ORF">GCM10023200_38190</name>
</gene>
<organism evidence="1 2">
    <name type="scientific">Actinomycetospora chlora</name>
    <dbReference type="NCBI Taxonomy" id="663608"/>
    <lineage>
        <taxon>Bacteria</taxon>
        <taxon>Bacillati</taxon>
        <taxon>Actinomycetota</taxon>
        <taxon>Actinomycetes</taxon>
        <taxon>Pseudonocardiales</taxon>
        <taxon>Pseudonocardiaceae</taxon>
        <taxon>Actinomycetospora</taxon>
    </lineage>
</organism>
<evidence type="ECO:0000313" key="1">
    <source>
        <dbReference type="EMBL" id="GAA4798171.1"/>
    </source>
</evidence>